<dbReference type="EMBL" id="CM046517">
    <property type="protein sequence ID" value="KAI8648238.1"/>
    <property type="molecule type" value="Genomic_DNA"/>
</dbReference>
<name>A0ACC0QAY3_9HYPO</name>
<proteinExistence type="predicted"/>
<accession>A0ACC0QAY3</accession>
<comment type="caution">
    <text evidence="1">The sequence shown here is derived from an EMBL/GenBank/DDBJ whole genome shotgun (WGS) entry which is preliminary data.</text>
</comment>
<keyword evidence="2" id="KW-1185">Reference proteome</keyword>
<evidence type="ECO:0000313" key="1">
    <source>
        <dbReference type="EMBL" id="KAI8648238.1"/>
    </source>
</evidence>
<gene>
    <name evidence="1" type="ORF">NCS57_01491900</name>
</gene>
<sequence length="455" mass="51027">MDHGQIEAWITETSQFSSFLEPSSPLFSLPEPTTSTKRKRPHETTSIMSPPFSEDLPFPVDPRDISRPESPTKRRRVDQSPSTSAPKASFPLRPTTDTRSEYSVGTGDGDGNAWATQSAPAVSMPPATPSKKSSRRSPVRDMADLALAEKHIKHIVLKRLDQLTPDVLPLFERSKEASELRNIVPRQVHHAITADRGPLEKALDNHTFYDAELWAKEHGANPWNAFDELQELRLVCERTQEAIELNLPEPCWNARIHERLLDVALKPFENLSHWDVTRATINKPYLGKHRSGVDLQAKLVDFCITLSGGTVRDVYDRLAAANDPQSINHSSTAPLRYQPIAVSIETKVQAGSTEEGKAQLSVWATSHLKRLRLLSVTSSNHITIDTTLPLVQVNGGVWTLLFLRDGETVHLIETVMIGDTKTVLGCYQVVAFLRHLGYWALTVYKRWLYDNCLKV</sequence>
<protein>
    <submittedName>
        <fullName evidence="1">Uncharacterized protein</fullName>
    </submittedName>
</protein>
<dbReference type="Proteomes" id="UP001065298">
    <property type="component" value="Chromosome 15"/>
</dbReference>
<organism evidence="1 2">
    <name type="scientific">Fusarium keratoplasticum</name>
    <dbReference type="NCBI Taxonomy" id="1328300"/>
    <lineage>
        <taxon>Eukaryota</taxon>
        <taxon>Fungi</taxon>
        <taxon>Dikarya</taxon>
        <taxon>Ascomycota</taxon>
        <taxon>Pezizomycotina</taxon>
        <taxon>Sordariomycetes</taxon>
        <taxon>Hypocreomycetidae</taxon>
        <taxon>Hypocreales</taxon>
        <taxon>Nectriaceae</taxon>
        <taxon>Fusarium</taxon>
        <taxon>Fusarium solani species complex</taxon>
    </lineage>
</organism>
<evidence type="ECO:0000313" key="2">
    <source>
        <dbReference type="Proteomes" id="UP001065298"/>
    </source>
</evidence>
<reference evidence="1" key="1">
    <citation type="submission" date="2022-06" db="EMBL/GenBank/DDBJ databases">
        <title>Fusarium solani species complex genomes reveal bases of compartmentalisation and animal pathogenesis.</title>
        <authorList>
            <person name="Tsai I.J."/>
        </authorList>
    </citation>
    <scope>NUCLEOTIDE SEQUENCE</scope>
    <source>
        <strain evidence="1">Fu6.1</strain>
    </source>
</reference>